<dbReference type="PROSITE" id="PS51257">
    <property type="entry name" value="PROKAR_LIPOPROTEIN"/>
    <property type="match status" value="1"/>
</dbReference>
<protein>
    <recommendedName>
        <fullName evidence="3">DUF4397 domain-containing protein</fullName>
    </recommendedName>
</protein>
<dbReference type="RefSeq" id="WP_315948208.1">
    <property type="nucleotide sequence ID" value="NZ_JAWCUA010000010.1"/>
</dbReference>
<dbReference type="Proteomes" id="UP001257914">
    <property type="component" value="Unassembled WGS sequence"/>
</dbReference>
<proteinExistence type="predicted"/>
<comment type="caution">
    <text evidence="1">The sequence shown here is derived from an EMBL/GenBank/DDBJ whole genome shotgun (WGS) entry which is preliminary data.</text>
</comment>
<evidence type="ECO:0000313" key="2">
    <source>
        <dbReference type="Proteomes" id="UP001257914"/>
    </source>
</evidence>
<evidence type="ECO:0008006" key="3">
    <source>
        <dbReference type="Google" id="ProtNLM"/>
    </source>
</evidence>
<dbReference type="EMBL" id="JAWCUA010000010">
    <property type="protein sequence ID" value="MDU0114540.1"/>
    <property type="molecule type" value="Genomic_DNA"/>
</dbReference>
<sequence>MNFNRGIFNKIKRGLPIIFAAHISLTLFGCDSDSSSGTGYIQMYNLSSNAPDIYLTVDQYSDDDFVETAYSGVPFTGLSSRLEFESTTYDIELAWQDEYNSSDLENIYESELSVSDDMVEFVVMTDDVRSPNVLVYELPIRDEDEVEEDSDDEVFNIRILNMHDSSQGVDIYYSESDESFNEAQLISQTNYTQMSENQKLAQDDLIFYLTLAGSTEVLFQSQDISFPYAAEYIIVIRENTGAGTSPFIIDKLSTTSSVEYSDINAEAQYRIYNGIVEHELLPEYQGMFDFYVNGVDEEAEVSSLTFGQFSDSILSNSGDFSMSLLSPADQSVIVNNHLLSLSDNTNTTVFFYLLEEAVDEDGDNDVDENGDGYIDEIEISINSLVVNNSQSESIYSHQINVINLIDENEISDDFSYIKVYFVKSDETISSADQSTSAVFATPSSVQLLNNTYEVYVIGRLGSSDVILTSQELVLDENSKDQFLILEKESSSLTNYKMAFVNQAN</sequence>
<gene>
    <name evidence="1" type="ORF">RT723_16390</name>
</gene>
<keyword evidence="2" id="KW-1185">Reference proteome</keyword>
<reference evidence="1 2" key="1">
    <citation type="submission" date="2023-10" db="EMBL/GenBank/DDBJ databases">
        <title>Psychrosphaera aquimaarina strain SW33 isolated from seawater.</title>
        <authorList>
            <person name="Bayburt H."/>
            <person name="Kim J.M."/>
            <person name="Choi B.J."/>
            <person name="Jeon C.O."/>
        </authorList>
    </citation>
    <scope>NUCLEOTIDE SEQUENCE [LARGE SCALE GENOMIC DNA]</scope>
    <source>
        <strain evidence="1 2">KCTC 52743</strain>
    </source>
</reference>
<organism evidence="1 2">
    <name type="scientific">Psychrosphaera aquimarina</name>
    <dbReference type="NCBI Taxonomy" id="2044854"/>
    <lineage>
        <taxon>Bacteria</taxon>
        <taxon>Pseudomonadati</taxon>
        <taxon>Pseudomonadota</taxon>
        <taxon>Gammaproteobacteria</taxon>
        <taxon>Alteromonadales</taxon>
        <taxon>Pseudoalteromonadaceae</taxon>
        <taxon>Psychrosphaera</taxon>
    </lineage>
</organism>
<accession>A0ABU3R4D9</accession>
<evidence type="ECO:0000313" key="1">
    <source>
        <dbReference type="EMBL" id="MDU0114540.1"/>
    </source>
</evidence>
<name>A0ABU3R4D9_9GAMM</name>